<dbReference type="InParanoid" id="A0A6L2PQU0"/>
<gene>
    <name evidence="1" type="ORF">Cfor_06351</name>
</gene>
<protein>
    <submittedName>
        <fullName evidence="1">Uncharacterized protein</fullName>
    </submittedName>
</protein>
<dbReference type="AlphaFoldDB" id="A0A6L2PQU0"/>
<reference evidence="2" key="1">
    <citation type="submission" date="2020-01" db="EMBL/GenBank/DDBJ databases">
        <title>Draft genome sequence of the Termite Coptotermes fromosanus.</title>
        <authorList>
            <person name="Itakura S."/>
            <person name="Yosikawa Y."/>
            <person name="Umezawa K."/>
        </authorList>
    </citation>
    <scope>NUCLEOTIDE SEQUENCE [LARGE SCALE GENOMIC DNA]</scope>
</reference>
<organism evidence="1 2">
    <name type="scientific">Coptotermes formosanus</name>
    <name type="common">Formosan subterranean termite</name>
    <dbReference type="NCBI Taxonomy" id="36987"/>
    <lineage>
        <taxon>Eukaryota</taxon>
        <taxon>Metazoa</taxon>
        <taxon>Ecdysozoa</taxon>
        <taxon>Arthropoda</taxon>
        <taxon>Hexapoda</taxon>
        <taxon>Insecta</taxon>
        <taxon>Pterygota</taxon>
        <taxon>Neoptera</taxon>
        <taxon>Polyneoptera</taxon>
        <taxon>Dictyoptera</taxon>
        <taxon>Blattodea</taxon>
        <taxon>Blattoidea</taxon>
        <taxon>Termitoidae</taxon>
        <taxon>Rhinotermitidae</taxon>
        <taxon>Coptotermes</taxon>
    </lineage>
</organism>
<keyword evidence="2" id="KW-1185">Reference proteome</keyword>
<feature type="non-terminal residue" evidence="1">
    <location>
        <position position="1"/>
    </location>
</feature>
<dbReference type="EMBL" id="BLKM01000389">
    <property type="protein sequence ID" value="GFG32855.1"/>
    <property type="molecule type" value="Genomic_DNA"/>
</dbReference>
<sequence length="165" mass="18525">KRLRNSNCEEECCDFMPLSKRINNLHINNGNFCTSLGYRHVKHSVTKQTDIFEPSANDWLSVEAGAELGGNELLCHQSYRSGDGCHAAAQSTRNASSGISHQPQQPIEVSGSCQSLHPNSWISNNILSQYSPSLNASDNPYYYESNKLLFALYMERIHRNGDILY</sequence>
<dbReference type="Proteomes" id="UP000502823">
    <property type="component" value="Unassembled WGS sequence"/>
</dbReference>
<comment type="caution">
    <text evidence="1">The sequence shown here is derived from an EMBL/GenBank/DDBJ whole genome shotgun (WGS) entry which is preliminary data.</text>
</comment>
<accession>A0A6L2PQU0</accession>
<name>A0A6L2PQU0_COPFO</name>
<evidence type="ECO:0000313" key="2">
    <source>
        <dbReference type="Proteomes" id="UP000502823"/>
    </source>
</evidence>
<dbReference type="OrthoDB" id="6365503at2759"/>
<proteinExistence type="predicted"/>
<evidence type="ECO:0000313" key="1">
    <source>
        <dbReference type="EMBL" id="GFG32855.1"/>
    </source>
</evidence>